<gene>
    <name evidence="2" type="ORF">PIB30_079473</name>
</gene>
<dbReference type="EMBL" id="JASCZI010001128">
    <property type="protein sequence ID" value="MED6114351.1"/>
    <property type="molecule type" value="Genomic_DNA"/>
</dbReference>
<evidence type="ECO:0000313" key="2">
    <source>
        <dbReference type="EMBL" id="MED6114351.1"/>
    </source>
</evidence>
<name>A0ABU6QSF6_9FABA</name>
<reference evidence="2 3" key="1">
    <citation type="journal article" date="2023" name="Plants (Basel)">
        <title>Bridging the Gap: Combining Genomics and Transcriptomics Approaches to Understand Stylosanthes scabra, an Orphan Legume from the Brazilian Caatinga.</title>
        <authorList>
            <person name="Ferreira-Neto J.R.C."/>
            <person name="da Silva M.D."/>
            <person name="Binneck E."/>
            <person name="de Melo N.F."/>
            <person name="da Silva R.H."/>
            <person name="de Melo A.L.T.M."/>
            <person name="Pandolfi V."/>
            <person name="Bustamante F.O."/>
            <person name="Brasileiro-Vidal A.C."/>
            <person name="Benko-Iseppon A.M."/>
        </authorList>
    </citation>
    <scope>NUCLEOTIDE SEQUENCE [LARGE SCALE GENOMIC DNA]</scope>
    <source>
        <tissue evidence="2">Leaves</tissue>
    </source>
</reference>
<evidence type="ECO:0000313" key="3">
    <source>
        <dbReference type="Proteomes" id="UP001341840"/>
    </source>
</evidence>
<keyword evidence="3" id="KW-1185">Reference proteome</keyword>
<sequence>MNLYSPQFVARQFGFAEALPSPTSLNSEDQLVQYEIAHTDELVRAAEAVEERVKTNRRVSNLVRCYYSTESFDAWWLDFFSSHCLFLEHVLANLSLNSVVQSALVSKKTKCEHINEITSFEKFYKVKWNVKWIRPTFYSALEVWERKKAAQEDRCFKKYLKAKAINPFIRRELFMRPFSYYSFPNAQFGIANRLPDPPKGLLSRDYITNPRSPHLCGVTSTPYEWCQETNHLISGYTRIEGYPPASDPHKSIEEWHSEEEKASQEDQGKDQREEREIFEHCYFHFEKEKCDRSDFRGDRRPNEDSPYCSLINPISMDYFIS</sequence>
<feature type="compositionally biased region" description="Basic and acidic residues" evidence="1">
    <location>
        <begin position="247"/>
        <end position="273"/>
    </location>
</feature>
<protein>
    <submittedName>
        <fullName evidence="2">Uncharacterized protein</fullName>
    </submittedName>
</protein>
<proteinExistence type="predicted"/>
<feature type="region of interest" description="Disordered" evidence="1">
    <location>
        <begin position="243"/>
        <end position="273"/>
    </location>
</feature>
<evidence type="ECO:0000256" key="1">
    <source>
        <dbReference type="SAM" id="MobiDB-lite"/>
    </source>
</evidence>
<accession>A0ABU6QSF6</accession>
<comment type="caution">
    <text evidence="2">The sequence shown here is derived from an EMBL/GenBank/DDBJ whole genome shotgun (WGS) entry which is preliminary data.</text>
</comment>
<organism evidence="2 3">
    <name type="scientific">Stylosanthes scabra</name>
    <dbReference type="NCBI Taxonomy" id="79078"/>
    <lineage>
        <taxon>Eukaryota</taxon>
        <taxon>Viridiplantae</taxon>
        <taxon>Streptophyta</taxon>
        <taxon>Embryophyta</taxon>
        <taxon>Tracheophyta</taxon>
        <taxon>Spermatophyta</taxon>
        <taxon>Magnoliopsida</taxon>
        <taxon>eudicotyledons</taxon>
        <taxon>Gunneridae</taxon>
        <taxon>Pentapetalae</taxon>
        <taxon>rosids</taxon>
        <taxon>fabids</taxon>
        <taxon>Fabales</taxon>
        <taxon>Fabaceae</taxon>
        <taxon>Papilionoideae</taxon>
        <taxon>50 kb inversion clade</taxon>
        <taxon>dalbergioids sensu lato</taxon>
        <taxon>Dalbergieae</taxon>
        <taxon>Pterocarpus clade</taxon>
        <taxon>Stylosanthes</taxon>
    </lineage>
</organism>
<dbReference type="Proteomes" id="UP001341840">
    <property type="component" value="Unassembled WGS sequence"/>
</dbReference>